<feature type="transmembrane region" description="Helical" evidence="1">
    <location>
        <begin position="254"/>
        <end position="272"/>
    </location>
</feature>
<dbReference type="PANTHER" id="PTHR33115">
    <property type="entry name" value="ARM REPEAT SUPERFAMILY PROTEIN"/>
    <property type="match status" value="1"/>
</dbReference>
<dbReference type="STRING" id="4565.A0A3B6SKR1"/>
<keyword evidence="1" id="KW-0812">Transmembrane</keyword>
<dbReference type="SUPFAM" id="SSF48371">
    <property type="entry name" value="ARM repeat"/>
    <property type="match status" value="1"/>
</dbReference>
<keyword evidence="3" id="KW-1185">Reference proteome</keyword>
<feature type="transmembrane region" description="Helical" evidence="1">
    <location>
        <begin position="284"/>
        <end position="303"/>
    </location>
</feature>
<dbReference type="GeneID" id="123161094"/>
<evidence type="ECO:0000256" key="1">
    <source>
        <dbReference type="SAM" id="Phobius"/>
    </source>
</evidence>
<evidence type="ECO:0008006" key="4">
    <source>
        <dbReference type="Google" id="ProtNLM"/>
    </source>
</evidence>
<dbReference type="PaxDb" id="4565-Traes_7BL_E5AB714C4.1"/>
<dbReference type="Gramene" id="TraesCS7B03G1192400.1">
    <property type="protein sequence ID" value="TraesCS7B03G1192400.1.CDS"/>
    <property type="gene ID" value="TraesCS7B03G1192400"/>
</dbReference>
<name>A0A3B6SKR1_WHEAT</name>
<organism evidence="2">
    <name type="scientific">Triticum aestivum</name>
    <name type="common">Wheat</name>
    <dbReference type="NCBI Taxonomy" id="4565"/>
    <lineage>
        <taxon>Eukaryota</taxon>
        <taxon>Viridiplantae</taxon>
        <taxon>Streptophyta</taxon>
        <taxon>Embryophyta</taxon>
        <taxon>Tracheophyta</taxon>
        <taxon>Spermatophyta</taxon>
        <taxon>Magnoliopsida</taxon>
        <taxon>Liliopsida</taxon>
        <taxon>Poales</taxon>
        <taxon>Poaceae</taxon>
        <taxon>BOP clade</taxon>
        <taxon>Pooideae</taxon>
        <taxon>Triticodae</taxon>
        <taxon>Triticeae</taxon>
        <taxon>Triticinae</taxon>
        <taxon>Triticum</taxon>
    </lineage>
</organism>
<dbReference type="Proteomes" id="UP000019116">
    <property type="component" value="Chromosome 7B"/>
</dbReference>
<feature type="transmembrane region" description="Helical" evidence="1">
    <location>
        <begin position="153"/>
        <end position="171"/>
    </location>
</feature>
<dbReference type="PANTHER" id="PTHR33115:SF37">
    <property type="entry name" value="OS01G0618300 PROTEIN"/>
    <property type="match status" value="1"/>
</dbReference>
<accession>A0A3B6SKR1</accession>
<dbReference type="OMA" id="PGTMQMV"/>
<reference evidence="2" key="2">
    <citation type="submission" date="2018-10" db="UniProtKB">
        <authorList>
            <consortium name="EnsemblPlants"/>
        </authorList>
    </citation>
    <scope>IDENTIFICATION</scope>
</reference>
<feature type="transmembrane region" description="Helical" evidence="1">
    <location>
        <begin position="123"/>
        <end position="141"/>
    </location>
</feature>
<dbReference type="KEGG" id="taes:123161094"/>
<keyword evidence="1" id="KW-1133">Transmembrane helix</keyword>
<protein>
    <recommendedName>
        <fullName evidence="4">BLE2 protein</fullName>
    </recommendedName>
</protein>
<evidence type="ECO:0000313" key="2">
    <source>
        <dbReference type="EnsemblPlants" id="TraesCS7B02G441400.1"/>
    </source>
</evidence>
<evidence type="ECO:0000313" key="3">
    <source>
        <dbReference type="Proteomes" id="UP000019116"/>
    </source>
</evidence>
<dbReference type="InterPro" id="IPR011989">
    <property type="entry name" value="ARM-like"/>
</dbReference>
<gene>
    <name evidence="2" type="primary">LOC123161094</name>
</gene>
<reference evidence="2" key="1">
    <citation type="submission" date="2018-08" db="EMBL/GenBank/DDBJ databases">
        <authorList>
            <person name="Rossello M."/>
        </authorList>
    </citation>
    <scope>NUCLEOTIDE SEQUENCE [LARGE SCALE GENOMIC DNA]</scope>
    <source>
        <strain evidence="2">cv. Chinese Spring</strain>
    </source>
</reference>
<sequence length="902" mass="100246">MRAEKWLNTFVRFIVLLERAGNGIGTLAFIWATVVVLGGFSTYLGADFWVATLIVFLEGFRAFSRQSRSDDQLLFKTTGGIDLKRIELGRGSLYYMNAIMMTGCLFELMLSCFLPTFYPATDLLCFLLLLVIVHKMGFYTVLEYISGKESHMLLQLSPPVIPIIVGLSTYYRKIRRMYNWADYSLIPVWFGIYILARFGLPENNCPFHKRVKLLARLSRAILLVAAIYMINTWFESVGWLVLLSPSVFGNLQTPMALARIIVSWAWLFWNEIQIHDTKNENVRLAVMALYIMVLSQGILYLTACLLESLSFLFRRSLALACALVDEMGMDSIDLYYEQAYDTFLQESLFDTTKKMSLVTFAVVCLNPDASRDKKRAAVRILHSFVQQQNKTCCSGTELISLITTSTKAVTALISMLGWTVTEDADIRLFAAKVTAHLAPYLRIAGTAGTMQMVSSLLDAQDQPMTHQISILIVDGNGGNGDALQISNGSSSPSRNSTLDTEGGHASAVRGCSLVHTFFLFLIGWIHRFWQHLKKMQAIPQKGLKDNHSLPALGMQILEGLSHDLHNCEEISRETELIPKIIGFISCIPGTTTSQREEIVTSSLKLVEKLASVKGEVGIKLRQKISENSFLIGDLAEILENEGNSSYLVQSKLVIDIITKITTDTKTRQEIGTVQVIIDKLVQQFIGEEESSNPLQAEAGEALAMLAIDSPDNCSAILDKTDFELIGDLANKLQGGTHMCPAASLLRSLCKNSRQLVLRHEGSNNHLPSTLTVVLGRIKDADGKQVEALIGLASQICSVMSERIAPVLDTFADDGAFVKKLVGELNARMKPSPDEFPEMRSLLIELTVSIVEFCPYYAPIFKEHKMMEALSKVERYTGEVSEEARALRAIVTTAKRLIGANTP</sequence>
<feature type="transmembrane region" description="Helical" evidence="1">
    <location>
        <begin position="220"/>
        <end position="242"/>
    </location>
</feature>
<dbReference type="AlphaFoldDB" id="A0A3B6SKR1"/>
<dbReference type="RefSeq" id="XP_044434883.1">
    <property type="nucleotide sequence ID" value="XM_044578948.1"/>
</dbReference>
<keyword evidence="1" id="KW-0472">Membrane</keyword>
<dbReference type="Gene3D" id="1.25.10.10">
    <property type="entry name" value="Leucine-rich Repeat Variant"/>
    <property type="match status" value="1"/>
</dbReference>
<dbReference type="Gramene" id="TraesCLE_scaffold_106100_01G000100.1">
    <property type="protein sequence ID" value="TraesCLE_scaffold_106100_01G000100.1"/>
    <property type="gene ID" value="TraesCLE_scaffold_106100_01G000100"/>
</dbReference>
<feature type="transmembrane region" description="Helical" evidence="1">
    <location>
        <begin position="20"/>
        <end position="40"/>
    </location>
</feature>
<dbReference type="Gramene" id="TraesCAD_scaffold_013186_01G000100.1">
    <property type="protein sequence ID" value="TraesCAD_scaffold_013186_01G000100.1"/>
    <property type="gene ID" value="TraesCAD_scaffold_013186_01G000100"/>
</dbReference>
<feature type="transmembrane region" description="Helical" evidence="1">
    <location>
        <begin position="183"/>
        <end position="200"/>
    </location>
</feature>
<feature type="transmembrane region" description="Helical" evidence="1">
    <location>
        <begin position="93"/>
        <end position="117"/>
    </location>
</feature>
<dbReference type="Gramene" id="TraesCS7B02G441400.1">
    <property type="protein sequence ID" value="TraesCS7B02G441400.1"/>
    <property type="gene ID" value="TraesCS7B02G441400"/>
</dbReference>
<proteinExistence type="predicted"/>
<dbReference type="InterPro" id="IPR016024">
    <property type="entry name" value="ARM-type_fold"/>
</dbReference>
<dbReference type="EnsemblPlants" id="TraesCS7B02G441400.1">
    <property type="protein sequence ID" value="TraesCS7B02G441400.1"/>
    <property type="gene ID" value="TraesCS7B02G441400"/>
</dbReference>
<dbReference type="OrthoDB" id="685383at2759"/>